<dbReference type="PROSITE" id="PS51892">
    <property type="entry name" value="SUBTILASE"/>
    <property type="match status" value="1"/>
</dbReference>
<keyword evidence="5 11" id="KW-0732">Signal</keyword>
<accession>A0A3A1UNE9</accession>
<evidence type="ECO:0000313" key="13">
    <source>
        <dbReference type="EMBL" id="RIX50059.1"/>
    </source>
</evidence>
<evidence type="ECO:0000256" key="3">
    <source>
        <dbReference type="ARBA" id="ARBA00022525"/>
    </source>
</evidence>
<dbReference type="PRINTS" id="PR00723">
    <property type="entry name" value="SUBTILISIN"/>
</dbReference>
<reference evidence="13 14" key="1">
    <citation type="submission" date="2018-09" db="EMBL/GenBank/DDBJ databases">
        <title>Paenibacillus aracenensis nov. sp. isolated from a cave in southern Spain.</title>
        <authorList>
            <person name="Jurado V."/>
            <person name="Gutierrez-Patricio S."/>
            <person name="Gonzalez-Pimentel J.L."/>
            <person name="Miller A.Z."/>
            <person name="Laiz L."/>
            <person name="Saiz-Jimenez C."/>
        </authorList>
    </citation>
    <scope>NUCLEOTIDE SEQUENCE [LARGE SCALE GENOMIC DNA]</scope>
    <source>
        <strain evidence="13 14">DSM 22867</strain>
    </source>
</reference>
<dbReference type="PROSITE" id="PS00138">
    <property type="entry name" value="SUBTILASE_SER"/>
    <property type="match status" value="1"/>
</dbReference>
<dbReference type="Gene3D" id="3.40.50.200">
    <property type="entry name" value="Peptidase S8/S53 domain"/>
    <property type="match status" value="2"/>
</dbReference>
<dbReference type="Pfam" id="PF02225">
    <property type="entry name" value="PA"/>
    <property type="match status" value="1"/>
</dbReference>
<dbReference type="Gene3D" id="3.50.30.30">
    <property type="match status" value="1"/>
</dbReference>
<dbReference type="SUPFAM" id="SSF52025">
    <property type="entry name" value="PA domain"/>
    <property type="match status" value="1"/>
</dbReference>
<dbReference type="Pfam" id="PF00082">
    <property type="entry name" value="Peptidase_S8"/>
    <property type="match status" value="1"/>
</dbReference>
<keyword evidence="7 9" id="KW-0720">Serine protease</keyword>
<dbReference type="GO" id="GO:0006508">
    <property type="term" value="P:proteolysis"/>
    <property type="evidence" value="ECO:0007669"/>
    <property type="project" value="UniProtKB-KW"/>
</dbReference>
<dbReference type="PROSITE" id="PS00137">
    <property type="entry name" value="SUBTILASE_HIS"/>
    <property type="match status" value="1"/>
</dbReference>
<evidence type="ECO:0000256" key="8">
    <source>
        <dbReference type="PIRSR" id="PIRSR615500-1"/>
    </source>
</evidence>
<dbReference type="Proteomes" id="UP000266482">
    <property type="component" value="Unassembled WGS sequence"/>
</dbReference>
<dbReference type="RefSeq" id="WP_119602108.1">
    <property type="nucleotide sequence ID" value="NZ_QXQA01000016.1"/>
</dbReference>
<comment type="similarity">
    <text evidence="1 9 10">Belongs to the peptidase S8 family.</text>
</comment>
<feature type="active site" description="Charge relay system" evidence="8 9">
    <location>
        <position position="202"/>
    </location>
</feature>
<keyword evidence="4 9" id="KW-0645">Protease</keyword>
<evidence type="ECO:0000256" key="2">
    <source>
        <dbReference type="ARBA" id="ARBA00022512"/>
    </source>
</evidence>
<evidence type="ECO:0000313" key="14">
    <source>
        <dbReference type="Proteomes" id="UP000266482"/>
    </source>
</evidence>
<dbReference type="InterPro" id="IPR023827">
    <property type="entry name" value="Peptidase_S8_Asp-AS"/>
</dbReference>
<evidence type="ECO:0000259" key="12">
    <source>
        <dbReference type="PROSITE" id="PS51272"/>
    </source>
</evidence>
<dbReference type="InterPro" id="IPR022398">
    <property type="entry name" value="Peptidase_S8_His-AS"/>
</dbReference>
<dbReference type="OrthoDB" id="9798386at2"/>
<evidence type="ECO:0000256" key="5">
    <source>
        <dbReference type="ARBA" id="ARBA00022729"/>
    </source>
</evidence>
<comment type="caution">
    <text evidence="13">The sequence shown here is derived from an EMBL/GenBank/DDBJ whole genome shotgun (WGS) entry which is preliminary data.</text>
</comment>
<dbReference type="PANTHER" id="PTHR43806">
    <property type="entry name" value="PEPTIDASE S8"/>
    <property type="match status" value="1"/>
</dbReference>
<proteinExistence type="inferred from homology"/>
<evidence type="ECO:0000256" key="10">
    <source>
        <dbReference type="RuleBase" id="RU003355"/>
    </source>
</evidence>
<feature type="signal peptide" evidence="11">
    <location>
        <begin position="1"/>
        <end position="31"/>
    </location>
</feature>
<evidence type="ECO:0000256" key="6">
    <source>
        <dbReference type="ARBA" id="ARBA00022801"/>
    </source>
</evidence>
<feature type="active site" description="Charge relay system" evidence="8 9">
    <location>
        <position position="244"/>
    </location>
</feature>
<feature type="chain" id="PRO_5017442736" evidence="11">
    <location>
        <begin position="32"/>
        <end position="1454"/>
    </location>
</feature>
<evidence type="ECO:0000256" key="7">
    <source>
        <dbReference type="ARBA" id="ARBA00022825"/>
    </source>
</evidence>
<feature type="domain" description="SLH" evidence="12">
    <location>
        <begin position="1326"/>
        <end position="1389"/>
    </location>
</feature>
<protein>
    <submittedName>
        <fullName evidence="13">Serine protease</fullName>
    </submittedName>
</protein>
<feature type="domain" description="SLH" evidence="12">
    <location>
        <begin position="1391"/>
        <end position="1454"/>
    </location>
</feature>
<evidence type="ECO:0000256" key="1">
    <source>
        <dbReference type="ARBA" id="ARBA00011073"/>
    </source>
</evidence>
<feature type="domain" description="SLH" evidence="12">
    <location>
        <begin position="1265"/>
        <end position="1324"/>
    </location>
</feature>
<feature type="active site" description="Charge relay system" evidence="8 9">
    <location>
        <position position="600"/>
    </location>
</feature>
<dbReference type="InterPro" id="IPR003137">
    <property type="entry name" value="PA_domain"/>
</dbReference>
<keyword evidence="6 9" id="KW-0378">Hydrolase</keyword>
<dbReference type="PANTHER" id="PTHR43806:SF65">
    <property type="entry name" value="SERINE PROTEASE APRX"/>
    <property type="match status" value="1"/>
</dbReference>
<dbReference type="InterPro" id="IPR036852">
    <property type="entry name" value="Peptidase_S8/S53_dom_sf"/>
</dbReference>
<dbReference type="GO" id="GO:0004252">
    <property type="term" value="F:serine-type endopeptidase activity"/>
    <property type="evidence" value="ECO:0007669"/>
    <property type="project" value="UniProtKB-UniRule"/>
</dbReference>
<dbReference type="EMBL" id="QXQA01000016">
    <property type="protein sequence ID" value="RIX50059.1"/>
    <property type="molecule type" value="Genomic_DNA"/>
</dbReference>
<evidence type="ECO:0000256" key="11">
    <source>
        <dbReference type="SAM" id="SignalP"/>
    </source>
</evidence>
<dbReference type="CDD" id="cd07474">
    <property type="entry name" value="Peptidases_S8_subtilisin_Vpr-like"/>
    <property type="match status" value="1"/>
</dbReference>
<dbReference type="Pfam" id="PF00395">
    <property type="entry name" value="SLH"/>
    <property type="match status" value="3"/>
</dbReference>
<dbReference type="InterPro" id="IPR015500">
    <property type="entry name" value="Peptidase_S8_subtilisin-rel"/>
</dbReference>
<dbReference type="InterPro" id="IPR023828">
    <property type="entry name" value="Peptidase_S8_Ser-AS"/>
</dbReference>
<dbReference type="InterPro" id="IPR000209">
    <property type="entry name" value="Peptidase_S8/S53_dom"/>
</dbReference>
<name>A0A3A1UNE9_9BACL</name>
<dbReference type="PROSITE" id="PS51272">
    <property type="entry name" value="SLH"/>
    <property type="match status" value="3"/>
</dbReference>
<dbReference type="InterPro" id="IPR050131">
    <property type="entry name" value="Peptidase_S8_subtilisin-like"/>
</dbReference>
<keyword evidence="2" id="KW-0134">Cell wall</keyword>
<evidence type="ECO:0000256" key="4">
    <source>
        <dbReference type="ARBA" id="ARBA00022670"/>
    </source>
</evidence>
<gene>
    <name evidence="13" type="ORF">D3P08_21125</name>
</gene>
<dbReference type="InterPro" id="IPR001119">
    <property type="entry name" value="SLH_dom"/>
</dbReference>
<organism evidence="13 14">
    <name type="scientific">Paenibacillus nanensis</name>
    <dbReference type="NCBI Taxonomy" id="393251"/>
    <lineage>
        <taxon>Bacteria</taxon>
        <taxon>Bacillati</taxon>
        <taxon>Bacillota</taxon>
        <taxon>Bacilli</taxon>
        <taxon>Bacillales</taxon>
        <taxon>Paenibacillaceae</taxon>
        <taxon>Paenibacillus</taxon>
    </lineage>
</organism>
<evidence type="ECO:0000256" key="9">
    <source>
        <dbReference type="PROSITE-ProRule" id="PRU01240"/>
    </source>
</evidence>
<dbReference type="InterPro" id="IPR034213">
    <property type="entry name" value="S8_Vpr-like"/>
</dbReference>
<sequence>MKAQGMKKASMLLLGLSLLVGTFPMPGTAAAADSGELGNSQLIQISSVVPQTEAYISDNVDTESSRLTTVIVTLASEPIAVSGLSARNGLSAQIEEASTTAIATEQSAVMTNAKKMGISLSVQRRFNTVLNAMEVTLPANQIPELASIPGVVSIYENRTYYALPVDNTDEAGYEMEPLEQIGVDQAWLEGLTGEGLKVGVIDTGVDYLHPDLAGAYKGGYDSYSNDNDPYEDVPHGSTYAGTSHGTHVAGTIVGRAAQVGSDIVQKGVAYEADLYAYKVLGYDEQTGKSSGSSAQVIDGIEHAVEQGMDVINLSLGSDYEKDPNSPDAIAVNNAVLSGVVAVVANGNAGDNVDGQYYYSSGTPASAQLAIAVGAVSSESKRYTAEATSTLSADPFSLNLMAWRTGEDNFEELFGTDSFEGVYVGLGAPSDYEGKDVTGKIVFASRGDLAFMDKVTYAKEHGAKAIIIFNGNVKSDGTPNLESPIAGRDGHIGSVGFLGDSLHLIPAFDMEGVAGRALAKQVLANPDTPLMFSFGSFNSTVVPGDHVASFSSRGPIVGGNYDIKPDIVAPGVNVMSTVPAYGISDPNANYAEAYDRNSGTSMATPHVAGLALLLKEKHPEWTPFDVRSALTNTAEVVSDANGVQYDVYSQGSGRVNVAHALVTPALLQTVEQIQILDENLKERTVTNYNGSVSFGLMQPGEAAQIKTLQLKNTSSASVTYTASVRMHPSVTSDPNDPIATPDVSNINVELTGLENGSITADAGTAQPFALEAAPSANAAAGVYEGEVVLEASGVPSLHLPFVVNVGEGVPSGFGVEDITLTSRNISPNNDNWNDTTQLSFKLTADGMNVLALSVYNLNDEYLGDMQFVEDEYEPGMYSFDIDGTYIDGEVDEDDQPIIKQLSPGVYKLGVIAARLLSNGTAAELYEAYSSLRIVDVQEEVDAAAVALVPTIDNTTELNQPVLGLPDDTTAFSYLVTASNNEQLIGNDGILKVLPTTSSTVVQLTVTVSSVSEPGKTATKTVDVTLAPSPNTPNPGPIVPTAPEADKPAAAPDVQPVMNQGQQKTEVAAEVKTEGTVKKASVSNTALVQSLAAVKGNAQAAAVIYVPANSEQAAQVGLTAENVDTLKETMKGSSVIVTTDAASVALPTSALRNVAPGAAVEIHIDPRPEESSAFSKGIEGATVVGTPVSYEVQVIKDGVASPIVLGASDYVKRSFSIEGDIDASQAGVLYIENGVVRPVPGKITASKNGGATVTVNRPGFSTYAVATRDVAFQDIGSSYAKAQIETLAHKFLVNGTSEQSFSPKNNVTRAEFAALLSRALGLTATRTGEAPFSDVKPADWFADDVAAVYEAGIVKGTGNNRFSPNEIITRQDLTVMLSNAMQLLQVKTSTPSHTAYTDEATFAGYAKSSIEAVSKAGIMNGVPVKGAVQFQPNEPTTREAAVMVLYKLLRSAELIN</sequence>
<dbReference type="InterPro" id="IPR046450">
    <property type="entry name" value="PA_dom_sf"/>
</dbReference>
<keyword evidence="3" id="KW-0964">Secreted</keyword>
<dbReference type="PROSITE" id="PS00136">
    <property type="entry name" value="SUBTILASE_ASP"/>
    <property type="match status" value="1"/>
</dbReference>
<dbReference type="SUPFAM" id="SSF52743">
    <property type="entry name" value="Subtilisin-like"/>
    <property type="match status" value="1"/>
</dbReference>
<keyword evidence="14" id="KW-1185">Reference proteome</keyword>